<feature type="region of interest" description="Disordered" evidence="1">
    <location>
        <begin position="157"/>
        <end position="179"/>
    </location>
</feature>
<dbReference type="AlphaFoldDB" id="A0A1Q8CNL7"/>
<gene>
    <name evidence="3" type="ORF">BU204_18810</name>
</gene>
<evidence type="ECO:0000256" key="2">
    <source>
        <dbReference type="SAM" id="Phobius"/>
    </source>
</evidence>
<protein>
    <submittedName>
        <fullName evidence="3">Uncharacterized protein</fullName>
    </submittedName>
</protein>
<keyword evidence="2" id="KW-0472">Membrane</keyword>
<evidence type="ECO:0000313" key="3">
    <source>
        <dbReference type="EMBL" id="OLF15959.1"/>
    </source>
</evidence>
<dbReference type="NCBIfam" id="NF038083">
    <property type="entry name" value="CU044_5270_fam"/>
    <property type="match status" value="1"/>
</dbReference>
<dbReference type="RefSeq" id="WP_075127011.1">
    <property type="nucleotide sequence ID" value="NZ_MSIE01000034.1"/>
</dbReference>
<dbReference type="STRING" id="1912961.BU204_18810"/>
<accession>A0A1Q8CNL7</accession>
<reference evidence="3 4" key="1">
    <citation type="submission" date="2016-12" db="EMBL/GenBank/DDBJ databases">
        <title>The draft genome sequence of Actinophytocola sp. 11-183.</title>
        <authorList>
            <person name="Wang W."/>
            <person name="Yuan L."/>
        </authorList>
    </citation>
    <scope>NUCLEOTIDE SEQUENCE [LARGE SCALE GENOMIC DNA]</scope>
    <source>
        <strain evidence="3 4">11-183</strain>
    </source>
</reference>
<evidence type="ECO:0000313" key="4">
    <source>
        <dbReference type="Proteomes" id="UP000185596"/>
    </source>
</evidence>
<dbReference type="Proteomes" id="UP000185596">
    <property type="component" value="Unassembled WGS sequence"/>
</dbReference>
<organism evidence="3 4">
    <name type="scientific">Actinophytocola xanthii</name>
    <dbReference type="NCBI Taxonomy" id="1912961"/>
    <lineage>
        <taxon>Bacteria</taxon>
        <taxon>Bacillati</taxon>
        <taxon>Actinomycetota</taxon>
        <taxon>Actinomycetes</taxon>
        <taxon>Pseudonocardiales</taxon>
        <taxon>Pseudonocardiaceae</taxon>
    </lineage>
</organism>
<evidence type="ECO:0000256" key="1">
    <source>
        <dbReference type="SAM" id="MobiDB-lite"/>
    </source>
</evidence>
<dbReference type="OrthoDB" id="3612087at2"/>
<sequence>MDELALLKDMGEKTPLPPAADLAPARARLAAVFPVAAAETAVPRRRRRLLIPSLTATGLAAAITAVVAFGGLEPFGVAPPQAEAVAFLHEAADAARVLPATPPRPEQFVYTRTRQGDGSVRESWFSADGTHDGLIRQDGLRIPMPGCRDGRRAVMRGEVDTTRTEPCTPEPADRSDLPTDAAGMREYLSRAELEPERGEIDFDVLVHFGLTEKYLPPRALAALFEVMADFPGLTIDENATDGAGRPGIGLTWAQPADQNEVMLVFDRESHALLGIAGESAVVEQAVVDAVDQRP</sequence>
<proteinExistence type="predicted"/>
<dbReference type="InterPro" id="IPR047789">
    <property type="entry name" value="CU044_5270-like"/>
</dbReference>
<keyword evidence="2" id="KW-1133">Transmembrane helix</keyword>
<keyword evidence="4" id="KW-1185">Reference proteome</keyword>
<keyword evidence="2" id="KW-0812">Transmembrane</keyword>
<name>A0A1Q8CNL7_9PSEU</name>
<comment type="caution">
    <text evidence="3">The sequence shown here is derived from an EMBL/GenBank/DDBJ whole genome shotgun (WGS) entry which is preliminary data.</text>
</comment>
<feature type="transmembrane region" description="Helical" evidence="2">
    <location>
        <begin position="49"/>
        <end position="72"/>
    </location>
</feature>
<dbReference type="EMBL" id="MSIE01000034">
    <property type="protein sequence ID" value="OLF15959.1"/>
    <property type="molecule type" value="Genomic_DNA"/>
</dbReference>